<proteinExistence type="predicted"/>
<dbReference type="Pfam" id="PF03372">
    <property type="entry name" value="Exo_endo_phos"/>
    <property type="match status" value="1"/>
</dbReference>
<dbReference type="InterPro" id="IPR036691">
    <property type="entry name" value="Endo/exonu/phosph_ase_sf"/>
</dbReference>
<dbReference type="InterPro" id="IPR005135">
    <property type="entry name" value="Endo/exonuclease/phosphatase"/>
</dbReference>
<protein>
    <recommendedName>
        <fullName evidence="1">Endonuclease/exonuclease/phosphatase domain-containing protein</fullName>
    </recommendedName>
</protein>
<sequence>FKSKLFSTNIIEFIKQYDVIGIQETWDCDSDYCNKYFNEYTCFSCNAKKSCAGCRAMGGVTVLVKYNIASYFKRVCDNFSFGVMLLIDKKLLSLDRDKIHQFIMINLSVMSALQQLEYHIISNNLLDTALILCGDFNARTASLPDYTVCPDNIPELKEFSDIIDSDIGIERISCDTKSNKFGRELLEFCKVLSCYIVNGRFGRYDRGAGFTFINQNGCSVIDYYIVTKDLFDIITLFEIKSCTESSHVPLSLTLKIKVICP</sequence>
<feature type="non-terminal residue" evidence="2">
    <location>
        <position position="261"/>
    </location>
</feature>
<dbReference type="SUPFAM" id="SSF56219">
    <property type="entry name" value="DNase I-like"/>
    <property type="match status" value="1"/>
</dbReference>
<evidence type="ECO:0000313" key="2">
    <source>
        <dbReference type="EMBL" id="WAR16569.1"/>
    </source>
</evidence>
<feature type="domain" description="Endonuclease/exonuclease/phosphatase" evidence="1">
    <location>
        <begin position="7"/>
        <end position="228"/>
    </location>
</feature>
<name>A0ABY7F5X5_MYAAR</name>
<keyword evidence="3" id="KW-1185">Reference proteome</keyword>
<evidence type="ECO:0000259" key="1">
    <source>
        <dbReference type="Pfam" id="PF03372"/>
    </source>
</evidence>
<organism evidence="2 3">
    <name type="scientific">Mya arenaria</name>
    <name type="common">Soft-shell clam</name>
    <dbReference type="NCBI Taxonomy" id="6604"/>
    <lineage>
        <taxon>Eukaryota</taxon>
        <taxon>Metazoa</taxon>
        <taxon>Spiralia</taxon>
        <taxon>Lophotrochozoa</taxon>
        <taxon>Mollusca</taxon>
        <taxon>Bivalvia</taxon>
        <taxon>Autobranchia</taxon>
        <taxon>Heteroconchia</taxon>
        <taxon>Euheterodonta</taxon>
        <taxon>Imparidentia</taxon>
        <taxon>Neoheterodontei</taxon>
        <taxon>Myida</taxon>
        <taxon>Myoidea</taxon>
        <taxon>Myidae</taxon>
        <taxon>Mya</taxon>
    </lineage>
</organism>
<accession>A0ABY7F5X5</accession>
<evidence type="ECO:0000313" key="3">
    <source>
        <dbReference type="Proteomes" id="UP001164746"/>
    </source>
</evidence>
<dbReference type="Proteomes" id="UP001164746">
    <property type="component" value="Chromosome 10"/>
</dbReference>
<gene>
    <name evidence="2" type="ORF">MAR_031163</name>
</gene>
<dbReference type="EMBL" id="CP111021">
    <property type="protein sequence ID" value="WAR16569.1"/>
    <property type="molecule type" value="Genomic_DNA"/>
</dbReference>
<dbReference type="Gene3D" id="3.60.10.10">
    <property type="entry name" value="Endonuclease/exonuclease/phosphatase"/>
    <property type="match status" value="1"/>
</dbReference>
<reference evidence="2" key="1">
    <citation type="submission" date="2022-11" db="EMBL/GenBank/DDBJ databases">
        <title>Centuries of genome instability and evolution in soft-shell clam transmissible cancer (bioRxiv).</title>
        <authorList>
            <person name="Hart S.F.M."/>
            <person name="Yonemitsu M.A."/>
            <person name="Giersch R.M."/>
            <person name="Beal B.F."/>
            <person name="Arriagada G."/>
            <person name="Davis B.W."/>
            <person name="Ostrander E.A."/>
            <person name="Goff S.P."/>
            <person name="Metzger M.J."/>
        </authorList>
    </citation>
    <scope>NUCLEOTIDE SEQUENCE</scope>
    <source>
        <strain evidence="2">MELC-2E11</strain>
        <tissue evidence="2">Siphon/mantle</tissue>
    </source>
</reference>